<feature type="chain" id="PRO_5032298231" evidence="2">
    <location>
        <begin position="27"/>
        <end position="687"/>
    </location>
</feature>
<dbReference type="InterPro" id="IPR008811">
    <property type="entry name" value="Glycosyl_hydrolases_36"/>
</dbReference>
<dbReference type="Pfam" id="PF05691">
    <property type="entry name" value="Raffinose_syn"/>
    <property type="match status" value="2"/>
</dbReference>
<protein>
    <submittedName>
        <fullName evidence="3">Uncharacterized protein</fullName>
    </submittedName>
</protein>
<dbReference type="AlphaFoldDB" id="A0A851GC72"/>
<dbReference type="SUPFAM" id="SSF51445">
    <property type="entry name" value="(Trans)glycosidases"/>
    <property type="match status" value="1"/>
</dbReference>
<dbReference type="Proteomes" id="UP000557872">
    <property type="component" value="Unassembled WGS sequence"/>
</dbReference>
<sequence length="687" mass="75925">MHGTFTIINSALVSLFLLGLSLTAGAATTLDLTTKQEGVSIYQSYTGTPDEHGVLEQIHLKLPAFKQAVYYRGQWWPYGGNRVYGELLSEKSKEGGLFAIIQLNKQDYLAVLPLCGDHAWAWLAPQQDELYLKLGTKGQASVTGNIPVVTWARAASPYDAAQRAWKQASETIQIRGNMKLRENKTYPEMFQYLGWCSWEHFRKNINEKKLVEAFHTLEANALPIRYMLVDDGHFARDTLLPNTAFPNGYKPLTDLRNDEGIKWVGMWHALLGNAGGMQKAKAPVPVDHLVSTPATKIAVPKPNAASISKFITHLTSISKRDDIDFIKVDFYGSLLPLYAGSKGGVPASFPADNHHALDNPSAGTALYARVFQKEIDKQFDGLLNCNWHIPHFIFNSGESNVGRCGPDYKVNSPRARDVIFTSFSSIAWLGHTAWGDHDMFHSSDKKAGRMMAISKALSGGPIYLSDHPKHLIPNKVWPLCYQDGQLIRPIAPGAPVPEDLFMNSQDQRMYRTMAPLANRSVAIAFYNLHSYDKSSKQVVLESVLSKDLYAAASAMIQPYPGPWAEPVGGLLYYDHQSKQATKLPESGTNIRIAGFGEHLVQLSPIQKGWSVIGRTDKHLSAATVNINTISQNQLSLTLHESGPFAIWLASGQPSAKGIEFKNKGNGLFLADLPVKAEKQTVVITKSR</sequence>
<dbReference type="RefSeq" id="WP_178931569.1">
    <property type="nucleotide sequence ID" value="NZ_JACBAZ010000002.1"/>
</dbReference>
<keyword evidence="1" id="KW-0119">Carbohydrate metabolism</keyword>
<proteinExistence type="predicted"/>
<name>A0A851GC72_9BACT</name>
<dbReference type="EMBL" id="JACBAZ010000002">
    <property type="protein sequence ID" value="NWK55026.1"/>
    <property type="molecule type" value="Genomic_DNA"/>
</dbReference>
<dbReference type="Gene3D" id="3.20.20.70">
    <property type="entry name" value="Aldolase class I"/>
    <property type="match status" value="1"/>
</dbReference>
<dbReference type="PANTHER" id="PTHR31268:SF32">
    <property type="entry name" value="GALACTINOL--SUCROSE GALACTOSYLTRANSFERASE 2-RELATED"/>
    <property type="match status" value="1"/>
</dbReference>
<evidence type="ECO:0000313" key="3">
    <source>
        <dbReference type="EMBL" id="NWK55026.1"/>
    </source>
</evidence>
<reference evidence="3 4" key="1">
    <citation type="submission" date="2020-07" db="EMBL/GenBank/DDBJ databases">
        <title>Roseicoccus Jingziensis gen. nov., sp. nov., isolated from coastal seawater.</title>
        <authorList>
            <person name="Feng X."/>
        </authorList>
    </citation>
    <scope>NUCLEOTIDE SEQUENCE [LARGE SCALE GENOMIC DNA]</scope>
    <source>
        <strain evidence="3 4">N1E253</strain>
    </source>
</reference>
<evidence type="ECO:0000313" key="4">
    <source>
        <dbReference type="Proteomes" id="UP000557872"/>
    </source>
</evidence>
<keyword evidence="2" id="KW-0732">Signal</keyword>
<feature type="signal peptide" evidence="2">
    <location>
        <begin position="1"/>
        <end position="26"/>
    </location>
</feature>
<keyword evidence="4" id="KW-1185">Reference proteome</keyword>
<evidence type="ECO:0000256" key="1">
    <source>
        <dbReference type="ARBA" id="ARBA00023277"/>
    </source>
</evidence>
<organism evidence="3 4">
    <name type="scientific">Oceaniferula marina</name>
    <dbReference type="NCBI Taxonomy" id="2748318"/>
    <lineage>
        <taxon>Bacteria</taxon>
        <taxon>Pseudomonadati</taxon>
        <taxon>Verrucomicrobiota</taxon>
        <taxon>Verrucomicrobiia</taxon>
        <taxon>Verrucomicrobiales</taxon>
        <taxon>Verrucomicrobiaceae</taxon>
        <taxon>Oceaniferula</taxon>
    </lineage>
</organism>
<dbReference type="InterPro" id="IPR017853">
    <property type="entry name" value="GH"/>
</dbReference>
<dbReference type="PANTHER" id="PTHR31268">
    <property type="match status" value="1"/>
</dbReference>
<accession>A0A851GC72</accession>
<evidence type="ECO:0000256" key="2">
    <source>
        <dbReference type="SAM" id="SignalP"/>
    </source>
</evidence>
<comment type="caution">
    <text evidence="3">The sequence shown here is derived from an EMBL/GenBank/DDBJ whole genome shotgun (WGS) entry which is preliminary data.</text>
</comment>
<gene>
    <name evidence="3" type="ORF">HW115_05360</name>
</gene>
<dbReference type="InterPro" id="IPR013785">
    <property type="entry name" value="Aldolase_TIM"/>
</dbReference>